<proteinExistence type="predicted"/>
<organism evidence="1 2">
    <name type="scientific">Sedimentitalea todarodis</name>
    <dbReference type="NCBI Taxonomy" id="1631240"/>
    <lineage>
        <taxon>Bacteria</taxon>
        <taxon>Pseudomonadati</taxon>
        <taxon>Pseudomonadota</taxon>
        <taxon>Alphaproteobacteria</taxon>
        <taxon>Rhodobacterales</taxon>
        <taxon>Paracoccaceae</taxon>
        <taxon>Sedimentitalea</taxon>
    </lineage>
</organism>
<protein>
    <recommendedName>
        <fullName evidence="3">Gp5/Type VI secretion system Vgr protein OB-fold domain-containing protein</fullName>
    </recommendedName>
</protein>
<dbReference type="Proteomes" id="UP001255416">
    <property type="component" value="Unassembled WGS sequence"/>
</dbReference>
<evidence type="ECO:0000313" key="2">
    <source>
        <dbReference type="Proteomes" id="UP001255416"/>
    </source>
</evidence>
<dbReference type="EMBL" id="JASMWN010000009">
    <property type="protein sequence ID" value="MDU9004763.1"/>
    <property type="molecule type" value="Genomic_DNA"/>
</dbReference>
<gene>
    <name evidence="1" type="ORF">QO231_12985</name>
</gene>
<comment type="caution">
    <text evidence="1">The sequence shown here is derived from an EMBL/GenBank/DDBJ whole genome shotgun (WGS) entry which is preliminary data.</text>
</comment>
<evidence type="ECO:0000313" key="1">
    <source>
        <dbReference type="EMBL" id="MDU9004763.1"/>
    </source>
</evidence>
<accession>A0ABU3VF05</accession>
<evidence type="ECO:0008006" key="3">
    <source>
        <dbReference type="Google" id="ProtNLM"/>
    </source>
</evidence>
<reference evidence="2" key="1">
    <citation type="submission" date="2023-05" db="EMBL/GenBank/DDBJ databases">
        <title>Sedimentitalea sp. nov. JM2-8.</title>
        <authorList>
            <person name="Huang J."/>
        </authorList>
    </citation>
    <scope>NUCLEOTIDE SEQUENCE [LARGE SCALE GENOMIC DNA]</scope>
    <source>
        <strain evidence="2">KHS03</strain>
    </source>
</reference>
<name>A0ABU3VF05_9RHOB</name>
<keyword evidence="2" id="KW-1185">Reference proteome</keyword>
<sequence>MTVTKTPLARIWRSAQLYIGFHRDPQGNRRAEANVWPPKNGNATIHSDPEQQEAFLVVSTIDKDRPRDVQIKLRPDKIVLRRDPDVSWEGVVVEDHMISVQVGGAWVRIKADGSVSHERGGDMTYVESDGSVLKKTEFVDAMMSGDGVELSRRTPTSIAAITEDGVLAKPRATMPEIDFE</sequence>
<dbReference type="RefSeq" id="WP_316776930.1">
    <property type="nucleotide sequence ID" value="NZ_JASMWN010000009.1"/>
</dbReference>